<dbReference type="EMBL" id="BPQB01000004">
    <property type="protein sequence ID" value="GJE86456.1"/>
    <property type="molecule type" value="Genomic_DNA"/>
</dbReference>
<proteinExistence type="predicted"/>
<gene>
    <name evidence="1" type="ORF">PsYK624_025360</name>
</gene>
<dbReference type="Proteomes" id="UP000703269">
    <property type="component" value="Unassembled WGS sequence"/>
</dbReference>
<keyword evidence="2" id="KW-1185">Reference proteome</keyword>
<evidence type="ECO:0000313" key="1">
    <source>
        <dbReference type="EMBL" id="GJE86456.1"/>
    </source>
</evidence>
<sequence length="113" mass="13035">MSRKVYGYKRPYSWILERGEELGIRPDADPEDAFVEMLHTSARVLCRLAVDAGLPRTGICSIFVQRPDYFVWAIASTDSEDKLPARPTNIKMKEKFKEMMGASEDAGWWWAIY</sequence>
<comment type="caution">
    <text evidence="1">The sequence shown here is derived from an EMBL/GenBank/DDBJ whole genome shotgun (WGS) entry which is preliminary data.</text>
</comment>
<protein>
    <submittedName>
        <fullName evidence="1">Uncharacterized protein</fullName>
    </submittedName>
</protein>
<name>A0A9P3L8T3_9APHY</name>
<reference evidence="1 2" key="1">
    <citation type="submission" date="2021-08" db="EMBL/GenBank/DDBJ databases">
        <title>Draft Genome Sequence of Phanerochaete sordida strain YK-624.</title>
        <authorList>
            <person name="Mori T."/>
            <person name="Dohra H."/>
            <person name="Suzuki T."/>
            <person name="Kawagishi H."/>
            <person name="Hirai H."/>
        </authorList>
    </citation>
    <scope>NUCLEOTIDE SEQUENCE [LARGE SCALE GENOMIC DNA]</scope>
    <source>
        <strain evidence="1 2">YK-624</strain>
    </source>
</reference>
<accession>A0A9P3L8T3</accession>
<organism evidence="1 2">
    <name type="scientific">Phanerochaete sordida</name>
    <dbReference type="NCBI Taxonomy" id="48140"/>
    <lineage>
        <taxon>Eukaryota</taxon>
        <taxon>Fungi</taxon>
        <taxon>Dikarya</taxon>
        <taxon>Basidiomycota</taxon>
        <taxon>Agaricomycotina</taxon>
        <taxon>Agaricomycetes</taxon>
        <taxon>Polyporales</taxon>
        <taxon>Phanerochaetaceae</taxon>
        <taxon>Phanerochaete</taxon>
    </lineage>
</organism>
<dbReference type="AlphaFoldDB" id="A0A9P3L8T3"/>
<evidence type="ECO:0000313" key="2">
    <source>
        <dbReference type="Proteomes" id="UP000703269"/>
    </source>
</evidence>